<name>C4FC12_9ACTN</name>
<organism evidence="1 2">
    <name type="scientific">Collinsella intestinalis DSM 13280</name>
    <dbReference type="NCBI Taxonomy" id="521003"/>
    <lineage>
        <taxon>Bacteria</taxon>
        <taxon>Bacillati</taxon>
        <taxon>Actinomycetota</taxon>
        <taxon>Coriobacteriia</taxon>
        <taxon>Coriobacteriales</taxon>
        <taxon>Coriobacteriaceae</taxon>
        <taxon>Collinsella</taxon>
    </lineage>
</organism>
<proteinExistence type="predicted"/>
<dbReference type="HOGENOM" id="CLU_3006411_0_0_11"/>
<comment type="caution">
    <text evidence="1">The sequence shown here is derived from an EMBL/GenBank/DDBJ whole genome shotgun (WGS) entry which is preliminary data.</text>
</comment>
<dbReference type="AlphaFoldDB" id="C4FC12"/>
<dbReference type="EMBL" id="ABXH02000041">
    <property type="protein sequence ID" value="EEP43711.1"/>
    <property type="molecule type" value="Genomic_DNA"/>
</dbReference>
<gene>
    <name evidence="1" type="ORF">COLINT_03631</name>
</gene>
<evidence type="ECO:0000313" key="2">
    <source>
        <dbReference type="Proteomes" id="UP000003295"/>
    </source>
</evidence>
<protein>
    <submittedName>
        <fullName evidence="1">Uncharacterized protein</fullName>
    </submittedName>
</protein>
<accession>C4FC12</accession>
<dbReference type="Proteomes" id="UP000003295">
    <property type="component" value="Unassembled WGS sequence"/>
</dbReference>
<sequence>MDDGRARLEAVRGNPTDDRPRAVGGYARLELMHGFEIWGVGGPSFPQVEASTKWSL</sequence>
<reference evidence="1 2" key="1">
    <citation type="submission" date="2009-04" db="EMBL/GenBank/DDBJ databases">
        <authorList>
            <person name="Weinstock G."/>
            <person name="Sodergren E."/>
            <person name="Clifton S."/>
            <person name="Fulton L."/>
            <person name="Fulton B."/>
            <person name="Courtney L."/>
            <person name="Fronick C."/>
            <person name="Harrison M."/>
            <person name="Strong C."/>
            <person name="Farmer C."/>
            <person name="Delahaunty K."/>
            <person name="Markovic C."/>
            <person name="Hall O."/>
            <person name="Minx P."/>
            <person name="Tomlinson C."/>
            <person name="Mitreva M."/>
            <person name="Nelson J."/>
            <person name="Hou S."/>
            <person name="Wollam A."/>
            <person name="Pepin K.H."/>
            <person name="Johnson M."/>
            <person name="Bhonagiri V."/>
            <person name="Nash W.E."/>
            <person name="Warren W."/>
            <person name="Chinwalla A."/>
            <person name="Mardis E.R."/>
            <person name="Wilson R.K."/>
        </authorList>
    </citation>
    <scope>NUCLEOTIDE SEQUENCE [LARGE SCALE GENOMIC DNA]</scope>
    <source>
        <strain evidence="1 2">DSM 13280</strain>
    </source>
</reference>
<evidence type="ECO:0000313" key="1">
    <source>
        <dbReference type="EMBL" id="EEP43711.1"/>
    </source>
</evidence>